<reference evidence="1" key="2">
    <citation type="journal article" date="2015" name="Data Brief">
        <title>Shoot transcriptome of the giant reed, Arundo donax.</title>
        <authorList>
            <person name="Barrero R.A."/>
            <person name="Guerrero F.D."/>
            <person name="Moolhuijzen P."/>
            <person name="Goolsby J.A."/>
            <person name="Tidwell J."/>
            <person name="Bellgard S.E."/>
            <person name="Bellgard M.I."/>
        </authorList>
    </citation>
    <scope>NUCLEOTIDE SEQUENCE</scope>
    <source>
        <tissue evidence="1">Shoot tissue taken approximately 20 cm above the soil surface</tissue>
    </source>
</reference>
<reference evidence="1" key="1">
    <citation type="submission" date="2014-09" db="EMBL/GenBank/DDBJ databases">
        <authorList>
            <person name="Magalhaes I.L.F."/>
            <person name="Oliveira U."/>
            <person name="Santos F.R."/>
            <person name="Vidigal T.H.D.A."/>
            <person name="Brescovit A.D."/>
            <person name="Santos A.J."/>
        </authorList>
    </citation>
    <scope>NUCLEOTIDE SEQUENCE</scope>
    <source>
        <tissue evidence="1">Shoot tissue taken approximately 20 cm above the soil surface</tissue>
    </source>
</reference>
<name>A0A0A9GRR2_ARUDO</name>
<protein>
    <submittedName>
        <fullName evidence="1">Uncharacterized protein</fullName>
    </submittedName>
</protein>
<dbReference type="EMBL" id="GBRH01174503">
    <property type="protein sequence ID" value="JAE23393.1"/>
    <property type="molecule type" value="Transcribed_RNA"/>
</dbReference>
<proteinExistence type="predicted"/>
<sequence>MNRSISKSFAK</sequence>
<evidence type="ECO:0000313" key="1">
    <source>
        <dbReference type="EMBL" id="JAE23393.1"/>
    </source>
</evidence>
<organism evidence="1">
    <name type="scientific">Arundo donax</name>
    <name type="common">Giant reed</name>
    <name type="synonym">Donax arundinaceus</name>
    <dbReference type="NCBI Taxonomy" id="35708"/>
    <lineage>
        <taxon>Eukaryota</taxon>
        <taxon>Viridiplantae</taxon>
        <taxon>Streptophyta</taxon>
        <taxon>Embryophyta</taxon>
        <taxon>Tracheophyta</taxon>
        <taxon>Spermatophyta</taxon>
        <taxon>Magnoliopsida</taxon>
        <taxon>Liliopsida</taxon>
        <taxon>Poales</taxon>
        <taxon>Poaceae</taxon>
        <taxon>PACMAD clade</taxon>
        <taxon>Arundinoideae</taxon>
        <taxon>Arundineae</taxon>
        <taxon>Arundo</taxon>
    </lineage>
</organism>
<accession>A0A0A9GRR2</accession>